<evidence type="ECO:0000313" key="1">
    <source>
        <dbReference type="EMBL" id="KAK3058818.1"/>
    </source>
</evidence>
<reference evidence="1" key="1">
    <citation type="submission" date="2023-04" db="EMBL/GenBank/DDBJ databases">
        <title>Black Yeasts Isolated from many extreme environments.</title>
        <authorList>
            <person name="Coleine C."/>
            <person name="Stajich J.E."/>
            <person name="Selbmann L."/>
        </authorList>
    </citation>
    <scope>NUCLEOTIDE SEQUENCE</scope>
    <source>
        <strain evidence="1">CCFEE 5312</strain>
    </source>
</reference>
<accession>A0AAJ0GJN6</accession>
<name>A0AAJ0GJN6_9PEZI</name>
<keyword evidence="2" id="KW-1185">Reference proteome</keyword>
<organism evidence="1 2">
    <name type="scientific">Extremus antarcticus</name>
    <dbReference type="NCBI Taxonomy" id="702011"/>
    <lineage>
        <taxon>Eukaryota</taxon>
        <taxon>Fungi</taxon>
        <taxon>Dikarya</taxon>
        <taxon>Ascomycota</taxon>
        <taxon>Pezizomycotina</taxon>
        <taxon>Dothideomycetes</taxon>
        <taxon>Dothideomycetidae</taxon>
        <taxon>Mycosphaerellales</taxon>
        <taxon>Extremaceae</taxon>
        <taxon>Extremus</taxon>
    </lineage>
</organism>
<proteinExistence type="predicted"/>
<gene>
    <name evidence="1" type="ORF">LTR09_000383</name>
</gene>
<dbReference type="EMBL" id="JAWDJX010000001">
    <property type="protein sequence ID" value="KAK3058818.1"/>
    <property type="molecule type" value="Genomic_DNA"/>
</dbReference>
<evidence type="ECO:0000313" key="2">
    <source>
        <dbReference type="Proteomes" id="UP001271007"/>
    </source>
</evidence>
<sequence length="172" mass="19660">MLVRLRREQAFEQPRLEPETFKFQVVAGLEDDGHASEANIHHLDTCASWADMQNILTKLTTTAFAKSRDHANGYSLKDGKWLCRRLNTNKATVGKFQNLVTWEDYRGMRRRLDGGEWAGVLVVHESVQKEVDSKKSTLAQKSEKAAHEQLCHGHEEGWRWSTDEDYVGFVGS</sequence>
<comment type="caution">
    <text evidence="1">The sequence shown here is derived from an EMBL/GenBank/DDBJ whole genome shotgun (WGS) entry which is preliminary data.</text>
</comment>
<dbReference type="Proteomes" id="UP001271007">
    <property type="component" value="Unassembled WGS sequence"/>
</dbReference>
<dbReference type="AlphaFoldDB" id="A0AAJ0GJN6"/>
<protein>
    <submittedName>
        <fullName evidence="1">Uncharacterized protein</fullName>
    </submittedName>
</protein>